<sequence>MTTITIVGAGFSGTLTAIHLLRRARFPLQIKLVEKAPSHIGRGTAYSATVPCQLLNVPAGNMSAFPDEPADFLNWARADGHWKDFAPWVTELSASTFLPRALYGRYLSDLLKRAQENATSAGHRLEIINDEIIDLDCHVNHVILTSAQNGSWKSDACVLALGNFPPQPPVEYRIAVGDSVRYHFSPWAPDVLPTLASSASCLFIGSGLTMLDQVTALYDQGYQGRIHVVSRRGFMPKEHIVRRPAQTAYSPPIPTDLRNLVRWVRTHIEREEEAGGNWRSVIDSLRPETAALWQGLGQRDQKRFLQHVRPYWENHRHRTAPPVLAVFQKMIASGQLTQHRARIENTSIDPKDGVCVTLRKRDGTLQTVTVDHVVNCTGAESNFKSLRDPLTSRLLAKGSVSVDPLGLGLATTASGQLIGPHGHGSKRLYTLGPPMKGRLWETTAVPELRVQAQHLAMHLIASNTQELPD</sequence>
<evidence type="ECO:0000259" key="1">
    <source>
        <dbReference type="Pfam" id="PF13454"/>
    </source>
</evidence>
<dbReference type="InterPro" id="IPR038732">
    <property type="entry name" value="HpyO/CreE_NAD-binding"/>
</dbReference>
<dbReference type="Proteomes" id="UP001161094">
    <property type="component" value="Unassembled WGS sequence"/>
</dbReference>
<name>A0AA42IV01_9BURK</name>
<dbReference type="EMBL" id="JAOCDZ010000003">
    <property type="protein sequence ID" value="MDH0735231.1"/>
    <property type="molecule type" value="Genomic_DNA"/>
</dbReference>
<comment type="caution">
    <text evidence="2">The sequence shown here is derived from an EMBL/GenBank/DDBJ whole genome shotgun (WGS) entry which is preliminary data.</text>
</comment>
<dbReference type="PANTHER" id="PTHR40254">
    <property type="entry name" value="BLR0577 PROTEIN"/>
    <property type="match status" value="1"/>
</dbReference>
<dbReference type="Gene3D" id="3.50.50.60">
    <property type="entry name" value="FAD/NAD(P)-binding domain"/>
    <property type="match status" value="1"/>
</dbReference>
<dbReference type="SUPFAM" id="SSF51905">
    <property type="entry name" value="FAD/NAD(P)-binding domain"/>
    <property type="match status" value="1"/>
</dbReference>
<organism evidence="2 3">
    <name type="scientific">Achromobacter spanius</name>
    <dbReference type="NCBI Taxonomy" id="217203"/>
    <lineage>
        <taxon>Bacteria</taxon>
        <taxon>Pseudomonadati</taxon>
        <taxon>Pseudomonadota</taxon>
        <taxon>Betaproteobacteria</taxon>
        <taxon>Burkholderiales</taxon>
        <taxon>Alcaligenaceae</taxon>
        <taxon>Achromobacter</taxon>
    </lineage>
</organism>
<proteinExistence type="predicted"/>
<gene>
    <name evidence="2" type="ORF">N5D93_05385</name>
</gene>
<feature type="domain" description="FAD-dependent urate hydroxylase HpyO/Asp monooxygenase CreE-like FAD/NAD(P)-binding" evidence="1">
    <location>
        <begin position="6"/>
        <end position="163"/>
    </location>
</feature>
<evidence type="ECO:0000313" key="2">
    <source>
        <dbReference type="EMBL" id="MDH0735231.1"/>
    </source>
</evidence>
<dbReference type="RefSeq" id="WP_279994251.1">
    <property type="nucleotide sequence ID" value="NZ_JAOCDZ010000003.1"/>
</dbReference>
<accession>A0AA42IV01</accession>
<protein>
    <submittedName>
        <fullName evidence="2">FAD/NAD(P)-binding protein</fullName>
    </submittedName>
</protein>
<dbReference type="Pfam" id="PF13454">
    <property type="entry name" value="NAD_binding_9"/>
    <property type="match status" value="1"/>
</dbReference>
<evidence type="ECO:0000313" key="3">
    <source>
        <dbReference type="Proteomes" id="UP001161094"/>
    </source>
</evidence>
<dbReference type="PANTHER" id="PTHR40254:SF1">
    <property type="entry name" value="BLR0577 PROTEIN"/>
    <property type="match status" value="1"/>
</dbReference>
<reference evidence="2" key="1">
    <citation type="submission" date="2022-09" db="EMBL/GenBank/DDBJ databases">
        <title>Intensive care unit water sources are persistently colonized with multi-drug resistant bacteria and are the site of extensive horizontal gene transfer of antibiotic resistance genes.</title>
        <authorList>
            <person name="Diorio-Toth L."/>
        </authorList>
    </citation>
    <scope>NUCLEOTIDE SEQUENCE</scope>
    <source>
        <strain evidence="2">GD03843</strain>
    </source>
</reference>
<dbReference type="InterPro" id="IPR052189">
    <property type="entry name" value="L-asp_N-monooxygenase_NS-form"/>
</dbReference>
<dbReference type="InterPro" id="IPR036188">
    <property type="entry name" value="FAD/NAD-bd_sf"/>
</dbReference>
<dbReference type="AlphaFoldDB" id="A0AA42IV01"/>